<reference evidence="2 3" key="1">
    <citation type="submission" date="2024-11" db="EMBL/GenBank/DDBJ databases">
        <title>Adaptive evolution of stress response genes in parasites aligns with host niche diversity.</title>
        <authorList>
            <person name="Hahn C."/>
            <person name="Resl P."/>
        </authorList>
    </citation>
    <scope>NUCLEOTIDE SEQUENCE [LARGE SCALE GENOMIC DNA]</scope>
    <source>
        <strain evidence="2">EGGRZ-B1_66</strain>
        <tissue evidence="2">Body</tissue>
    </source>
</reference>
<keyword evidence="1" id="KW-0175">Coiled coil</keyword>
<keyword evidence="3" id="KW-1185">Reference proteome</keyword>
<dbReference type="SUPFAM" id="SSF101447">
    <property type="entry name" value="Formin homology 2 domain (FH2 domain)"/>
    <property type="match status" value="1"/>
</dbReference>
<proteinExistence type="predicted"/>
<feature type="coiled-coil region" evidence="1">
    <location>
        <begin position="74"/>
        <end position="105"/>
    </location>
</feature>
<name>A0ABD2PWJ1_9PLAT</name>
<organism evidence="2 3">
    <name type="scientific">Cichlidogyrus casuarinus</name>
    <dbReference type="NCBI Taxonomy" id="1844966"/>
    <lineage>
        <taxon>Eukaryota</taxon>
        <taxon>Metazoa</taxon>
        <taxon>Spiralia</taxon>
        <taxon>Lophotrochozoa</taxon>
        <taxon>Platyhelminthes</taxon>
        <taxon>Monogenea</taxon>
        <taxon>Monopisthocotylea</taxon>
        <taxon>Dactylogyridea</taxon>
        <taxon>Ancyrocephalidae</taxon>
        <taxon>Cichlidogyrus</taxon>
    </lineage>
</organism>
<evidence type="ECO:0000313" key="3">
    <source>
        <dbReference type="Proteomes" id="UP001626550"/>
    </source>
</evidence>
<accession>A0ABD2PWJ1</accession>
<dbReference type="EMBL" id="JBJKFK010002325">
    <property type="protein sequence ID" value="KAL3311272.1"/>
    <property type="molecule type" value="Genomic_DNA"/>
</dbReference>
<evidence type="ECO:0000313" key="2">
    <source>
        <dbReference type="EMBL" id="KAL3311272.1"/>
    </source>
</evidence>
<evidence type="ECO:0000256" key="1">
    <source>
        <dbReference type="SAM" id="Coils"/>
    </source>
</evidence>
<sequence length="233" mass="26833">MQKSVKIAEVTKVISVQSSIVIFTQLKETKRKYKGYDVSLLHYLYMISQREECLELRNALDQVKVVVAARGLDVSALMAEIADYLKECKEYKKVLEEQLLSEEAKEQMKECASYSVEKLEEFLEHLKHQITLVEDISKELSELVKVFIKHFGENSDAAAAYQGINDCLKTLLLFHEQVHFVTNDKVSFLNDQLILFHQKFKLIMEELNTKTTASNLVISTRAKVEVERVSNHS</sequence>
<dbReference type="Gene3D" id="1.20.58.2220">
    <property type="entry name" value="Formin, FH2 domain"/>
    <property type="match status" value="1"/>
</dbReference>
<dbReference type="InterPro" id="IPR042201">
    <property type="entry name" value="FH2_Formin_sf"/>
</dbReference>
<comment type="caution">
    <text evidence="2">The sequence shown here is derived from an EMBL/GenBank/DDBJ whole genome shotgun (WGS) entry which is preliminary data.</text>
</comment>
<gene>
    <name evidence="2" type="ORF">Ciccas_010146</name>
</gene>
<protein>
    <submittedName>
        <fullName evidence="2">Uncharacterized protein</fullName>
    </submittedName>
</protein>
<dbReference type="Proteomes" id="UP001626550">
    <property type="component" value="Unassembled WGS sequence"/>
</dbReference>
<dbReference type="AlphaFoldDB" id="A0ABD2PWJ1"/>